<keyword evidence="7" id="KW-0503">Monooxygenase</keyword>
<reference evidence="9 10" key="1">
    <citation type="journal article" date="2018" name="Gigascience">
        <title>Genomes of trombidid mites reveal novel predicted allergens and laterally-transferred genes associated with secondary metabolism.</title>
        <authorList>
            <person name="Dong X."/>
            <person name="Chaisiri K."/>
            <person name="Xia D."/>
            <person name="Armstrong S.D."/>
            <person name="Fang Y."/>
            <person name="Donnelly M.J."/>
            <person name="Kadowaki T."/>
            <person name="McGarry J.W."/>
            <person name="Darby A.C."/>
            <person name="Makepeace B.L."/>
        </authorList>
    </citation>
    <scope>NUCLEOTIDE SEQUENCE [LARGE SCALE GENOMIC DNA]</scope>
    <source>
        <strain evidence="9">UoL-UT</strain>
    </source>
</reference>
<keyword evidence="5" id="KW-0256">Endoplasmic reticulum</keyword>
<evidence type="ECO:0000256" key="7">
    <source>
        <dbReference type="ARBA" id="ARBA00023033"/>
    </source>
</evidence>
<dbReference type="InterPro" id="IPR036396">
    <property type="entry name" value="Cyt_P450_sf"/>
</dbReference>
<evidence type="ECO:0000256" key="2">
    <source>
        <dbReference type="ARBA" id="ARBA00004586"/>
    </source>
</evidence>
<evidence type="ECO:0000313" key="10">
    <source>
        <dbReference type="Proteomes" id="UP000288716"/>
    </source>
</evidence>
<sequence>MRYTECWIKESLRLFPPVPIIGRKKHNSFEVDGHLIDKGTSVLVSIRNAHRDE</sequence>
<proteinExistence type="inferred from homology"/>
<evidence type="ECO:0000256" key="1">
    <source>
        <dbReference type="ARBA" id="ARBA00001971"/>
    </source>
</evidence>
<keyword evidence="4" id="KW-0349">Heme</keyword>
<evidence type="ECO:0000256" key="5">
    <source>
        <dbReference type="ARBA" id="ARBA00022824"/>
    </source>
</evidence>
<dbReference type="VEuPathDB" id="VectorBase:LDEU012222"/>
<comment type="subcellular location">
    <subcellularLocation>
        <location evidence="2">Endoplasmic reticulum membrane</location>
    </subcellularLocation>
</comment>
<comment type="similarity">
    <text evidence="3">Belongs to the cytochrome P450 family.</text>
</comment>
<dbReference type="GO" id="GO:0004497">
    <property type="term" value="F:monooxygenase activity"/>
    <property type="evidence" value="ECO:0007669"/>
    <property type="project" value="UniProtKB-KW"/>
</dbReference>
<dbReference type="GO" id="GO:0005789">
    <property type="term" value="C:endoplasmic reticulum membrane"/>
    <property type="evidence" value="ECO:0007669"/>
    <property type="project" value="UniProtKB-SubCell"/>
</dbReference>
<evidence type="ECO:0000313" key="9">
    <source>
        <dbReference type="EMBL" id="RWS19818.1"/>
    </source>
</evidence>
<dbReference type="AlphaFoldDB" id="A0A443RXF2"/>
<gene>
    <name evidence="9" type="ORF">B4U80_07973</name>
</gene>
<dbReference type="InterPro" id="IPR001128">
    <property type="entry name" value="Cyt_P450"/>
</dbReference>
<keyword evidence="8" id="KW-0472">Membrane</keyword>
<protein>
    <submittedName>
        <fullName evidence="9">CYP4-like protein</fullName>
    </submittedName>
</protein>
<dbReference type="STRING" id="299467.A0A443RXF2"/>
<comment type="cofactor">
    <cofactor evidence="1">
        <name>heme</name>
        <dbReference type="ChEBI" id="CHEBI:30413"/>
    </cofactor>
</comment>
<comment type="caution">
    <text evidence="9">The sequence shown here is derived from an EMBL/GenBank/DDBJ whole genome shotgun (WGS) entry which is preliminary data.</text>
</comment>
<dbReference type="EMBL" id="NCKV01022502">
    <property type="protein sequence ID" value="RWS19818.1"/>
    <property type="molecule type" value="Genomic_DNA"/>
</dbReference>
<keyword evidence="6" id="KW-0408">Iron</keyword>
<evidence type="ECO:0000256" key="3">
    <source>
        <dbReference type="ARBA" id="ARBA00010617"/>
    </source>
</evidence>
<dbReference type="OrthoDB" id="6429558at2759"/>
<dbReference type="GO" id="GO:0005506">
    <property type="term" value="F:iron ion binding"/>
    <property type="evidence" value="ECO:0007669"/>
    <property type="project" value="InterPro"/>
</dbReference>
<dbReference type="PANTHER" id="PTHR24291:SF189">
    <property type="entry name" value="CYTOCHROME P450 4C3-RELATED"/>
    <property type="match status" value="1"/>
</dbReference>
<keyword evidence="7" id="KW-0560">Oxidoreductase</keyword>
<dbReference type="PANTHER" id="PTHR24291">
    <property type="entry name" value="CYTOCHROME P450 FAMILY 4"/>
    <property type="match status" value="1"/>
</dbReference>
<dbReference type="GO" id="GO:0016705">
    <property type="term" value="F:oxidoreductase activity, acting on paired donors, with incorporation or reduction of molecular oxygen"/>
    <property type="evidence" value="ECO:0007669"/>
    <property type="project" value="InterPro"/>
</dbReference>
<accession>A0A443RXF2</accession>
<evidence type="ECO:0000256" key="4">
    <source>
        <dbReference type="ARBA" id="ARBA00022617"/>
    </source>
</evidence>
<organism evidence="9 10">
    <name type="scientific">Leptotrombidium deliense</name>
    <dbReference type="NCBI Taxonomy" id="299467"/>
    <lineage>
        <taxon>Eukaryota</taxon>
        <taxon>Metazoa</taxon>
        <taxon>Ecdysozoa</taxon>
        <taxon>Arthropoda</taxon>
        <taxon>Chelicerata</taxon>
        <taxon>Arachnida</taxon>
        <taxon>Acari</taxon>
        <taxon>Acariformes</taxon>
        <taxon>Trombidiformes</taxon>
        <taxon>Prostigmata</taxon>
        <taxon>Anystina</taxon>
        <taxon>Parasitengona</taxon>
        <taxon>Trombiculoidea</taxon>
        <taxon>Trombiculidae</taxon>
        <taxon>Leptotrombidium</taxon>
    </lineage>
</organism>
<dbReference type="SUPFAM" id="SSF48264">
    <property type="entry name" value="Cytochrome P450"/>
    <property type="match status" value="1"/>
</dbReference>
<dbReference type="Gene3D" id="1.10.630.10">
    <property type="entry name" value="Cytochrome P450"/>
    <property type="match status" value="1"/>
</dbReference>
<keyword evidence="10" id="KW-1185">Reference proteome</keyword>
<feature type="non-terminal residue" evidence="9">
    <location>
        <position position="53"/>
    </location>
</feature>
<evidence type="ECO:0000256" key="6">
    <source>
        <dbReference type="ARBA" id="ARBA00023004"/>
    </source>
</evidence>
<name>A0A443RXF2_9ACAR</name>
<dbReference type="GO" id="GO:0020037">
    <property type="term" value="F:heme binding"/>
    <property type="evidence" value="ECO:0007669"/>
    <property type="project" value="InterPro"/>
</dbReference>
<evidence type="ECO:0000256" key="8">
    <source>
        <dbReference type="ARBA" id="ARBA00023136"/>
    </source>
</evidence>
<keyword evidence="4" id="KW-0479">Metal-binding</keyword>
<dbReference type="Pfam" id="PF00067">
    <property type="entry name" value="p450"/>
    <property type="match status" value="1"/>
</dbReference>
<dbReference type="InterPro" id="IPR050196">
    <property type="entry name" value="Cytochrome_P450_Monoox"/>
</dbReference>
<dbReference type="Proteomes" id="UP000288716">
    <property type="component" value="Unassembled WGS sequence"/>
</dbReference>